<evidence type="ECO:0000313" key="1">
    <source>
        <dbReference type="EMBL" id="PHT34234.1"/>
    </source>
</evidence>
<dbReference type="Proteomes" id="UP000224567">
    <property type="component" value="Unassembled WGS sequence"/>
</dbReference>
<comment type="caution">
    <text evidence="1">The sequence shown here is derived from an EMBL/GenBank/DDBJ whole genome shotgun (WGS) entry which is preliminary data.</text>
</comment>
<name>A0A2G2VMN0_CAPBA</name>
<sequence>MWPAKAKNSVGRAIYSDSDIYLLDDPFSAQTGNSYVQGNFAAYLICLGNEDGIIVQSENYNEMVTDHDNELLRHMVSHRKWLDKVNPSQKCSFLTKGEHQKNQIELEECFEDITCDNRITGRIQQGDAVSSRVTKCNAYLTCVTSAYKGALVIHGLQWQAATGLRGEQKKNAGLLERLIGIFVRRGFFFSIFGRAVMISTIAVARFYNTLAKFTGPSVLRDRLWWKGYNSSKFSVKTGISLAEFLQLH</sequence>
<dbReference type="AlphaFoldDB" id="A0A2G2VMN0"/>
<dbReference type="EMBL" id="MLFT02000011">
    <property type="protein sequence ID" value="PHT34234.1"/>
    <property type="molecule type" value="Genomic_DNA"/>
</dbReference>
<dbReference type="STRING" id="33114.A0A2G2VMN0"/>
<dbReference type="OrthoDB" id="6500128at2759"/>
<accession>A0A2G2VMN0</accession>
<protein>
    <submittedName>
        <fullName evidence="1">Uncharacterized protein</fullName>
    </submittedName>
</protein>
<reference evidence="1 2" key="1">
    <citation type="journal article" date="2017" name="Genome Biol.">
        <title>New reference genome sequences of hot pepper reveal the massive evolution of plant disease-resistance genes by retroduplication.</title>
        <authorList>
            <person name="Kim S."/>
            <person name="Park J."/>
            <person name="Yeom S.I."/>
            <person name="Kim Y.M."/>
            <person name="Seo E."/>
            <person name="Kim K.T."/>
            <person name="Kim M.S."/>
            <person name="Lee J.M."/>
            <person name="Cheong K."/>
            <person name="Shin H.S."/>
            <person name="Kim S.B."/>
            <person name="Han K."/>
            <person name="Lee J."/>
            <person name="Park M."/>
            <person name="Lee H.A."/>
            <person name="Lee H.Y."/>
            <person name="Lee Y."/>
            <person name="Oh S."/>
            <person name="Lee J.H."/>
            <person name="Choi E."/>
            <person name="Choi E."/>
            <person name="Lee S.E."/>
            <person name="Jeon J."/>
            <person name="Kim H."/>
            <person name="Choi G."/>
            <person name="Song H."/>
            <person name="Lee J."/>
            <person name="Lee S.C."/>
            <person name="Kwon J.K."/>
            <person name="Lee H.Y."/>
            <person name="Koo N."/>
            <person name="Hong Y."/>
            <person name="Kim R.W."/>
            <person name="Kang W.H."/>
            <person name="Huh J.H."/>
            <person name="Kang B.C."/>
            <person name="Yang T.J."/>
            <person name="Lee Y.H."/>
            <person name="Bennetzen J.L."/>
            <person name="Choi D."/>
        </authorList>
    </citation>
    <scope>NUCLEOTIDE SEQUENCE [LARGE SCALE GENOMIC DNA]</scope>
    <source>
        <strain evidence="2">cv. PBC81</strain>
    </source>
</reference>
<organism evidence="1 2">
    <name type="scientific">Capsicum baccatum</name>
    <name type="common">Peruvian pepper</name>
    <dbReference type="NCBI Taxonomy" id="33114"/>
    <lineage>
        <taxon>Eukaryota</taxon>
        <taxon>Viridiplantae</taxon>
        <taxon>Streptophyta</taxon>
        <taxon>Embryophyta</taxon>
        <taxon>Tracheophyta</taxon>
        <taxon>Spermatophyta</taxon>
        <taxon>Magnoliopsida</taxon>
        <taxon>eudicotyledons</taxon>
        <taxon>Gunneridae</taxon>
        <taxon>Pentapetalae</taxon>
        <taxon>asterids</taxon>
        <taxon>lamiids</taxon>
        <taxon>Solanales</taxon>
        <taxon>Solanaceae</taxon>
        <taxon>Solanoideae</taxon>
        <taxon>Capsiceae</taxon>
        <taxon>Capsicum</taxon>
    </lineage>
</organism>
<gene>
    <name evidence="1" type="ORF">CQW23_26034</name>
</gene>
<evidence type="ECO:0000313" key="2">
    <source>
        <dbReference type="Proteomes" id="UP000224567"/>
    </source>
</evidence>
<reference evidence="2" key="2">
    <citation type="journal article" date="2017" name="J. Anim. Genet.">
        <title>Multiple reference genome sequences of hot pepper reveal the massive evolution of plant disease resistance genes by retroduplication.</title>
        <authorList>
            <person name="Kim S."/>
            <person name="Park J."/>
            <person name="Yeom S.-I."/>
            <person name="Kim Y.-M."/>
            <person name="Seo E."/>
            <person name="Kim K.-T."/>
            <person name="Kim M.-S."/>
            <person name="Lee J.M."/>
            <person name="Cheong K."/>
            <person name="Shin H.-S."/>
            <person name="Kim S.-B."/>
            <person name="Han K."/>
            <person name="Lee J."/>
            <person name="Park M."/>
            <person name="Lee H.-A."/>
            <person name="Lee H.-Y."/>
            <person name="Lee Y."/>
            <person name="Oh S."/>
            <person name="Lee J.H."/>
            <person name="Choi E."/>
            <person name="Choi E."/>
            <person name="Lee S.E."/>
            <person name="Jeon J."/>
            <person name="Kim H."/>
            <person name="Choi G."/>
            <person name="Song H."/>
            <person name="Lee J."/>
            <person name="Lee S.-C."/>
            <person name="Kwon J.-K."/>
            <person name="Lee H.-Y."/>
            <person name="Koo N."/>
            <person name="Hong Y."/>
            <person name="Kim R.W."/>
            <person name="Kang W.-H."/>
            <person name="Huh J.H."/>
            <person name="Kang B.-C."/>
            <person name="Yang T.-J."/>
            <person name="Lee Y.-H."/>
            <person name="Bennetzen J.L."/>
            <person name="Choi D."/>
        </authorList>
    </citation>
    <scope>NUCLEOTIDE SEQUENCE [LARGE SCALE GENOMIC DNA]</scope>
    <source>
        <strain evidence="2">cv. PBC81</strain>
    </source>
</reference>
<keyword evidence="2" id="KW-1185">Reference proteome</keyword>
<proteinExistence type="predicted"/>